<proteinExistence type="predicted"/>
<feature type="coiled-coil region" evidence="1">
    <location>
        <begin position="122"/>
        <end position="149"/>
    </location>
</feature>
<protein>
    <recommendedName>
        <fullName evidence="2">DUF4124 domain-containing protein</fullName>
    </recommendedName>
</protein>
<evidence type="ECO:0000259" key="2">
    <source>
        <dbReference type="Pfam" id="PF13511"/>
    </source>
</evidence>
<organism evidence="3">
    <name type="scientific">hydrothermal vent metagenome</name>
    <dbReference type="NCBI Taxonomy" id="652676"/>
    <lineage>
        <taxon>unclassified sequences</taxon>
        <taxon>metagenomes</taxon>
        <taxon>ecological metagenomes</taxon>
    </lineage>
</organism>
<dbReference type="AlphaFoldDB" id="A0A3B0WWS6"/>
<accession>A0A3B0WWS6</accession>
<dbReference type="Pfam" id="PF13511">
    <property type="entry name" value="DUF4124"/>
    <property type="match status" value="1"/>
</dbReference>
<reference evidence="3" key="1">
    <citation type="submission" date="2018-06" db="EMBL/GenBank/DDBJ databases">
        <authorList>
            <person name="Zhirakovskaya E."/>
        </authorList>
    </citation>
    <scope>NUCLEOTIDE SEQUENCE</scope>
</reference>
<sequence length="216" mass="25645">MRYVLLTISAVLFAGSFSVQAKLYRWLDEDGQIHFGDKIPPKYLVKEHDELNEQGVRVKHQNASKTTEEKAEERRLKYEKKKTDLIEKKKRQRDRVLLDTYTTERDLMVARDSRLDAVGSQIRLAETIIKDSNKNIEAMKKQMEQIEASNREIPVDLYNRFDNEKQQVVVQTRVMDSHKKRQQEISVQFSDYIKRFKVLKAEQKARRERIAKERGF</sequence>
<keyword evidence="1" id="KW-0175">Coiled coil</keyword>
<feature type="domain" description="DUF4124" evidence="2">
    <location>
        <begin position="18"/>
        <end position="74"/>
    </location>
</feature>
<dbReference type="InterPro" id="IPR025392">
    <property type="entry name" value="DUF4124"/>
</dbReference>
<evidence type="ECO:0000313" key="3">
    <source>
        <dbReference type="EMBL" id="VAW55167.1"/>
    </source>
</evidence>
<evidence type="ECO:0000256" key="1">
    <source>
        <dbReference type="SAM" id="Coils"/>
    </source>
</evidence>
<dbReference type="EMBL" id="UOFD01000085">
    <property type="protein sequence ID" value="VAW55167.1"/>
    <property type="molecule type" value="Genomic_DNA"/>
</dbReference>
<gene>
    <name evidence="3" type="ORF">MNBD_GAMMA06-475</name>
</gene>
<name>A0A3B0WWS6_9ZZZZ</name>